<evidence type="ECO:0000256" key="8">
    <source>
        <dbReference type="ARBA" id="ARBA00023277"/>
    </source>
</evidence>
<evidence type="ECO:0000256" key="6">
    <source>
        <dbReference type="ARBA" id="ARBA00022651"/>
    </source>
</evidence>
<dbReference type="PROSITE" id="PS51760">
    <property type="entry name" value="GH10_2"/>
    <property type="match status" value="1"/>
</dbReference>
<feature type="domain" description="GH10" evidence="13">
    <location>
        <begin position="13"/>
        <end position="321"/>
    </location>
</feature>
<keyword evidence="12" id="KW-0732">Signal</keyword>
<keyword evidence="8 11" id="KW-0119">Carbohydrate metabolism</keyword>
<evidence type="ECO:0000256" key="12">
    <source>
        <dbReference type="SAM" id="SignalP"/>
    </source>
</evidence>
<organism evidence="14 15">
    <name type="scientific">Apiosordaria backusii</name>
    <dbReference type="NCBI Taxonomy" id="314023"/>
    <lineage>
        <taxon>Eukaryota</taxon>
        <taxon>Fungi</taxon>
        <taxon>Dikarya</taxon>
        <taxon>Ascomycota</taxon>
        <taxon>Pezizomycotina</taxon>
        <taxon>Sordariomycetes</taxon>
        <taxon>Sordariomycetidae</taxon>
        <taxon>Sordariales</taxon>
        <taxon>Lasiosphaeriaceae</taxon>
        <taxon>Apiosordaria</taxon>
    </lineage>
</organism>
<proteinExistence type="inferred from homology"/>
<evidence type="ECO:0000256" key="4">
    <source>
        <dbReference type="ARBA" id="ARBA00007495"/>
    </source>
</evidence>
<keyword evidence="15" id="KW-1185">Reference proteome</keyword>
<comment type="pathway">
    <text evidence="3">Glycan degradation; xylan degradation.</text>
</comment>
<comment type="subcellular location">
    <subcellularLocation>
        <location evidence="2">Secreted</location>
    </subcellularLocation>
</comment>
<dbReference type="Pfam" id="PF00331">
    <property type="entry name" value="Glyco_hydro_10"/>
    <property type="match status" value="1"/>
</dbReference>
<name>A0AA40ES91_9PEZI</name>
<dbReference type="PANTHER" id="PTHR31490">
    <property type="entry name" value="GLYCOSYL HYDROLASE"/>
    <property type="match status" value="1"/>
</dbReference>
<dbReference type="Gene3D" id="3.20.20.80">
    <property type="entry name" value="Glycosidases"/>
    <property type="match status" value="1"/>
</dbReference>
<comment type="caution">
    <text evidence="14">The sequence shown here is derived from an EMBL/GenBank/DDBJ whole genome shotgun (WGS) entry which is preliminary data.</text>
</comment>
<dbReference type="GO" id="GO:0045493">
    <property type="term" value="P:xylan catabolic process"/>
    <property type="evidence" value="ECO:0007669"/>
    <property type="project" value="UniProtKB-KW"/>
</dbReference>
<dbReference type="EMBL" id="JAUKTV010000002">
    <property type="protein sequence ID" value="KAK0744567.1"/>
    <property type="molecule type" value="Genomic_DNA"/>
</dbReference>
<evidence type="ECO:0000256" key="1">
    <source>
        <dbReference type="ARBA" id="ARBA00000681"/>
    </source>
</evidence>
<protein>
    <recommendedName>
        <fullName evidence="11">Beta-xylanase</fullName>
        <ecNumber evidence="11">3.2.1.8</ecNumber>
    </recommendedName>
</protein>
<comment type="similarity">
    <text evidence="4 11">Belongs to the glycosyl hydrolase 10 (cellulase F) family.</text>
</comment>
<evidence type="ECO:0000256" key="11">
    <source>
        <dbReference type="RuleBase" id="RU361174"/>
    </source>
</evidence>
<dbReference type="PRINTS" id="PR00134">
    <property type="entry name" value="GLHYDRLASE10"/>
</dbReference>
<dbReference type="SMART" id="SM00633">
    <property type="entry name" value="Glyco_10"/>
    <property type="match status" value="1"/>
</dbReference>
<dbReference type="GO" id="GO:0031176">
    <property type="term" value="F:endo-1,4-beta-xylanase activity"/>
    <property type="evidence" value="ECO:0007669"/>
    <property type="project" value="UniProtKB-EC"/>
</dbReference>
<comment type="catalytic activity">
    <reaction evidence="1 11">
        <text>Endohydrolysis of (1-&gt;4)-beta-D-xylosidic linkages in xylans.</text>
        <dbReference type="EC" id="3.2.1.8"/>
    </reaction>
</comment>
<evidence type="ECO:0000256" key="5">
    <source>
        <dbReference type="ARBA" id="ARBA00022525"/>
    </source>
</evidence>
<dbReference type="PANTHER" id="PTHR31490:SF35">
    <property type="entry name" value="ENDO-1,4-BETA-XYLANASE"/>
    <property type="match status" value="1"/>
</dbReference>
<dbReference type="AlphaFoldDB" id="A0AA40ES91"/>
<dbReference type="GO" id="GO:0005576">
    <property type="term" value="C:extracellular region"/>
    <property type="evidence" value="ECO:0007669"/>
    <property type="project" value="UniProtKB-SubCell"/>
</dbReference>
<feature type="chain" id="PRO_5041421491" description="Beta-xylanase" evidence="12">
    <location>
        <begin position="18"/>
        <end position="356"/>
    </location>
</feature>
<dbReference type="InterPro" id="IPR017853">
    <property type="entry name" value="GH"/>
</dbReference>
<evidence type="ECO:0000256" key="9">
    <source>
        <dbReference type="ARBA" id="ARBA00023295"/>
    </source>
</evidence>
<dbReference type="SUPFAM" id="SSF51445">
    <property type="entry name" value="(Trans)glycosidases"/>
    <property type="match status" value="1"/>
</dbReference>
<evidence type="ECO:0000256" key="3">
    <source>
        <dbReference type="ARBA" id="ARBA00004851"/>
    </source>
</evidence>
<gene>
    <name evidence="14" type="ORF">B0T21DRAFT_447746</name>
</gene>
<evidence type="ECO:0000313" key="14">
    <source>
        <dbReference type="EMBL" id="KAK0744567.1"/>
    </source>
</evidence>
<evidence type="ECO:0000256" key="7">
    <source>
        <dbReference type="ARBA" id="ARBA00022801"/>
    </source>
</evidence>
<evidence type="ECO:0000256" key="2">
    <source>
        <dbReference type="ARBA" id="ARBA00004613"/>
    </source>
</evidence>
<keyword evidence="7 11" id="KW-0378">Hydrolase</keyword>
<dbReference type="InterPro" id="IPR044846">
    <property type="entry name" value="GH10"/>
</dbReference>
<dbReference type="Proteomes" id="UP001172159">
    <property type="component" value="Unassembled WGS sequence"/>
</dbReference>
<sequence length="356" mass="39342">MKFQPFLLLSTVGAVSGQLDKLAKEAGLLYFGTAVDNPSLNNQNYLRVARDPAEFGSLTPANGQKWSNTQPSQGRFTYGSGDAIANIARQAGQQLRCHTLVWYNQLPGWVSSVYNRDQMQRIITAHIQNVAGHYKGRCYAWDVVNEAMEDDGRYRNNPMYRAMGVDYITHSFKIAQQTDPDAKLYYNDFNIERCCNAKINATIAMIRTIKAAGAPIHGIGMQGHSRVGMSPSKREMKETMARFSELVDEVAFTEVDIRHTKAANRRRRKRATRARLHGSCRGLFGDAKYSWIPQQYPGEGEACLWDRNYNKKPAYHSIVGLLQSAASAGLRASATQAPVAAAATVAARSAAVAAAN</sequence>
<reference evidence="14" key="1">
    <citation type="submission" date="2023-06" db="EMBL/GenBank/DDBJ databases">
        <title>Genome-scale phylogeny and comparative genomics of the fungal order Sordariales.</title>
        <authorList>
            <consortium name="Lawrence Berkeley National Laboratory"/>
            <person name="Hensen N."/>
            <person name="Bonometti L."/>
            <person name="Westerberg I."/>
            <person name="Brannstrom I.O."/>
            <person name="Guillou S."/>
            <person name="Cros-Aarteil S."/>
            <person name="Calhoun S."/>
            <person name="Haridas S."/>
            <person name="Kuo A."/>
            <person name="Mondo S."/>
            <person name="Pangilinan J."/>
            <person name="Riley R."/>
            <person name="Labutti K."/>
            <person name="Andreopoulos B."/>
            <person name="Lipzen A."/>
            <person name="Chen C."/>
            <person name="Yanf M."/>
            <person name="Daum C."/>
            <person name="Ng V."/>
            <person name="Clum A."/>
            <person name="Steindorff A."/>
            <person name="Ohm R."/>
            <person name="Martin F."/>
            <person name="Silar P."/>
            <person name="Natvig D."/>
            <person name="Lalanne C."/>
            <person name="Gautier V."/>
            <person name="Ament-Velasquez S.L."/>
            <person name="Kruys A."/>
            <person name="Hutchinson M.I."/>
            <person name="Powell A.J."/>
            <person name="Barry K."/>
            <person name="Miller A.N."/>
            <person name="Grigoriev I.V."/>
            <person name="Debuchy R."/>
            <person name="Gladieux P."/>
            <person name="Thoren M.H."/>
            <person name="Johannesson H."/>
        </authorList>
    </citation>
    <scope>NUCLEOTIDE SEQUENCE</scope>
    <source>
        <strain evidence="14">CBS 540.89</strain>
    </source>
</reference>
<keyword evidence="5" id="KW-0964">Secreted</keyword>
<evidence type="ECO:0000256" key="10">
    <source>
        <dbReference type="ARBA" id="ARBA00023326"/>
    </source>
</evidence>
<feature type="signal peptide" evidence="12">
    <location>
        <begin position="1"/>
        <end position="17"/>
    </location>
</feature>
<evidence type="ECO:0000259" key="13">
    <source>
        <dbReference type="PROSITE" id="PS51760"/>
    </source>
</evidence>
<keyword evidence="9 11" id="KW-0326">Glycosidase</keyword>
<keyword evidence="10 11" id="KW-0624">Polysaccharide degradation</keyword>
<evidence type="ECO:0000313" key="15">
    <source>
        <dbReference type="Proteomes" id="UP001172159"/>
    </source>
</evidence>
<dbReference type="EC" id="3.2.1.8" evidence="11"/>
<keyword evidence="6" id="KW-0858">Xylan degradation</keyword>
<accession>A0AA40ES91</accession>
<dbReference type="InterPro" id="IPR001000">
    <property type="entry name" value="GH10_dom"/>
</dbReference>